<evidence type="ECO:0000256" key="1">
    <source>
        <dbReference type="ARBA" id="ARBA00006475"/>
    </source>
</evidence>
<name>A0A7J6Y8K4_TRYCR</name>
<dbReference type="InterPro" id="IPR033468">
    <property type="entry name" value="Metaxin_GST"/>
</dbReference>
<evidence type="ECO:0000313" key="6">
    <source>
        <dbReference type="Proteomes" id="UP000583944"/>
    </source>
</evidence>
<dbReference type="AlphaFoldDB" id="A0A7J6Y8K4"/>
<feature type="domain" description="Metaxin glutathione S-transferase" evidence="3">
    <location>
        <begin position="289"/>
        <end position="347"/>
    </location>
</feature>
<keyword evidence="2" id="KW-1133">Transmembrane helix</keyword>
<reference evidence="5 6" key="1">
    <citation type="journal article" date="2019" name="Genome Biol. Evol.">
        <title>Nanopore Sequencing Significantly Improves Genome Assembly of the Protozoan Parasite Trypanosoma cruzi.</title>
        <authorList>
            <person name="Diaz-Viraque F."/>
            <person name="Pita S."/>
            <person name="Greif G."/>
            <person name="de Souza R.C.M."/>
            <person name="Iraola G."/>
            <person name="Robello C."/>
        </authorList>
    </citation>
    <scope>NUCLEOTIDE SEQUENCE [LARGE SCALE GENOMIC DNA]</scope>
    <source>
        <strain evidence="5 6">Berenice</strain>
    </source>
</reference>
<evidence type="ECO:0000259" key="3">
    <source>
        <dbReference type="Pfam" id="PF17171"/>
    </source>
</evidence>
<dbReference type="PANTHER" id="PTHR12289">
    <property type="entry name" value="METAXIN RELATED"/>
    <property type="match status" value="1"/>
</dbReference>
<gene>
    <name evidence="5" type="ORF">ECC02_004097</name>
</gene>
<dbReference type="Pfam" id="PF17171">
    <property type="entry name" value="GST_C_6"/>
    <property type="match status" value="1"/>
</dbReference>
<sequence length="374" mass="43110">MFFILFLSPPTHTDYSYLSLSLFFFFFLIIFSLLLCVCVCREGGLLATLSGYYMMPWRVSFPATEEKATAVFQRMWKEHPRPIMATVTVMGGYFVFKGAALLISRHMRNKLLATLKNLEKDTVHLFVHHRWSHGPNFFPHCVKIETFLRLEKIAYTVHFTSDASLSPTGRLPFIVYNGTIVGDSGPCMEYLKETLHLRLDDGLTPEDRAIGHVTRRMVETSLNYGLQRSTLVDRPGLMQQMFIKEYLVEPKMARRLVRSMRFKLVKALNTLGYNTLSEDQYPQEFLHEVQSLETLLSAKPFLLGNTPTSYDCTVYAWLHVAWEIGPHGPAIKYLRKSNVLSEYITRMKNLAFPDINELGTSSESQKFIPYKKQT</sequence>
<comment type="similarity">
    <text evidence="1">Belongs to the FAX family.</text>
</comment>
<dbReference type="GO" id="GO:0005737">
    <property type="term" value="C:cytoplasm"/>
    <property type="evidence" value="ECO:0007669"/>
    <property type="project" value="TreeGrafter"/>
</dbReference>
<organism evidence="5 6">
    <name type="scientific">Trypanosoma cruzi</name>
    <dbReference type="NCBI Taxonomy" id="5693"/>
    <lineage>
        <taxon>Eukaryota</taxon>
        <taxon>Discoba</taxon>
        <taxon>Euglenozoa</taxon>
        <taxon>Kinetoplastea</taxon>
        <taxon>Metakinetoplastina</taxon>
        <taxon>Trypanosomatida</taxon>
        <taxon>Trypanosomatidae</taxon>
        <taxon>Trypanosoma</taxon>
        <taxon>Schizotrypanum</taxon>
    </lineage>
</organism>
<accession>A0A7J6Y8K4</accession>
<dbReference type="CDD" id="cd03193">
    <property type="entry name" value="GST_C_Metaxin"/>
    <property type="match status" value="1"/>
</dbReference>
<protein>
    <recommendedName>
        <fullName evidence="7">Thioredoxin-like fold domain-containing protein</fullName>
    </recommendedName>
</protein>
<dbReference type="SFLD" id="SFLDS00019">
    <property type="entry name" value="Glutathione_Transferase_(cytos"/>
    <property type="match status" value="1"/>
</dbReference>
<evidence type="ECO:0000259" key="4">
    <source>
        <dbReference type="Pfam" id="PF17172"/>
    </source>
</evidence>
<dbReference type="Pfam" id="PF17172">
    <property type="entry name" value="GST_N_4"/>
    <property type="match status" value="1"/>
</dbReference>
<proteinExistence type="inferred from homology"/>
<evidence type="ECO:0000313" key="5">
    <source>
        <dbReference type="EMBL" id="KAF5222766.1"/>
    </source>
</evidence>
<dbReference type="VEuPathDB" id="TriTrypDB:ECC02_004097"/>
<dbReference type="SUPFAM" id="SSF52833">
    <property type="entry name" value="Thioredoxin-like"/>
    <property type="match status" value="1"/>
</dbReference>
<keyword evidence="2" id="KW-0812">Transmembrane</keyword>
<keyword evidence="2" id="KW-0472">Membrane</keyword>
<feature type="domain" description="Thioredoxin-like fold" evidence="4">
    <location>
        <begin position="139"/>
        <end position="228"/>
    </location>
</feature>
<dbReference type="CDD" id="cd03054">
    <property type="entry name" value="GST_N_Metaxin"/>
    <property type="match status" value="1"/>
</dbReference>
<dbReference type="PANTHER" id="PTHR12289:SF41">
    <property type="entry name" value="FAILED AXON CONNECTIONS-RELATED"/>
    <property type="match status" value="1"/>
</dbReference>
<dbReference type="InterPro" id="IPR050931">
    <property type="entry name" value="Mito_Protein_Transport_Metaxin"/>
</dbReference>
<evidence type="ECO:0008006" key="7">
    <source>
        <dbReference type="Google" id="ProtNLM"/>
    </source>
</evidence>
<dbReference type="SFLD" id="SFLDG01200">
    <property type="entry name" value="SUF1.1"/>
    <property type="match status" value="1"/>
</dbReference>
<evidence type="ECO:0000256" key="2">
    <source>
        <dbReference type="SAM" id="Phobius"/>
    </source>
</evidence>
<dbReference type="SFLD" id="SFLDG01180">
    <property type="entry name" value="SUF1"/>
    <property type="match status" value="1"/>
</dbReference>
<dbReference type="InterPro" id="IPR036249">
    <property type="entry name" value="Thioredoxin-like_sf"/>
</dbReference>
<dbReference type="InterPro" id="IPR012336">
    <property type="entry name" value="Thioredoxin-like_fold"/>
</dbReference>
<feature type="transmembrane region" description="Helical" evidence="2">
    <location>
        <begin position="83"/>
        <end position="103"/>
    </location>
</feature>
<dbReference type="SUPFAM" id="SSF47616">
    <property type="entry name" value="GST C-terminal domain-like"/>
    <property type="match status" value="1"/>
</dbReference>
<dbReference type="Proteomes" id="UP000583944">
    <property type="component" value="Unassembled WGS sequence"/>
</dbReference>
<dbReference type="InterPro" id="IPR026928">
    <property type="entry name" value="FAX/IsoI-like"/>
</dbReference>
<dbReference type="InterPro" id="IPR036282">
    <property type="entry name" value="Glutathione-S-Trfase_C_sf"/>
</dbReference>
<feature type="transmembrane region" description="Helical" evidence="2">
    <location>
        <begin position="20"/>
        <end position="40"/>
    </location>
</feature>
<dbReference type="VEuPathDB" id="TriTrypDB:BCY84_11126"/>
<dbReference type="Gene3D" id="1.20.1050.10">
    <property type="match status" value="1"/>
</dbReference>
<comment type="caution">
    <text evidence="5">The sequence shown here is derived from an EMBL/GenBank/DDBJ whole genome shotgun (WGS) entry which is preliminary data.</text>
</comment>
<dbReference type="InterPro" id="IPR040079">
    <property type="entry name" value="Glutathione_S-Trfase"/>
</dbReference>
<dbReference type="EMBL" id="JABDHM010000024">
    <property type="protein sequence ID" value="KAF5222766.1"/>
    <property type="molecule type" value="Genomic_DNA"/>
</dbReference>